<dbReference type="OrthoDB" id="9814627at2"/>
<dbReference type="KEGG" id="clac:EG342_02465"/>
<gene>
    <name evidence="3" type="ORF">C1637_11475</name>
    <name evidence="2" type="ORF">EG342_02465</name>
</gene>
<accession>A0A3G6RPS2</accession>
<dbReference type="Proteomes" id="UP000279972">
    <property type="component" value="Chromosome"/>
</dbReference>
<evidence type="ECO:0000313" key="4">
    <source>
        <dbReference type="Proteomes" id="UP000236262"/>
    </source>
</evidence>
<reference evidence="2 5" key="2">
    <citation type="submission" date="2018-11" db="EMBL/GenBank/DDBJ databases">
        <title>Proposal to divide the Flavobacteriaceae and reorganize its genera based on Amino Acid Identity values calculated from whole genome sequences.</title>
        <authorList>
            <person name="Nicholson A.C."/>
            <person name="Gulvik C.A."/>
            <person name="Whitney A.M."/>
            <person name="Humrighouse B.W."/>
            <person name="Bell M."/>
            <person name="Holmes B."/>
            <person name="Steigerwalt A.G."/>
            <person name="Villarma A."/>
            <person name="Sheth M."/>
            <person name="Batra D."/>
            <person name="Pryor J."/>
            <person name="Bernardet J.-F."/>
            <person name="Hugo C."/>
            <person name="Kampfer P."/>
            <person name="Newman J."/>
            <person name="McQuiston J.R."/>
        </authorList>
    </citation>
    <scope>NUCLEOTIDE SEQUENCE [LARGE SCALE GENOMIC DNA]</scope>
    <source>
        <strain evidence="2 5">KC_1864</strain>
    </source>
</reference>
<dbReference type="AlphaFoldDB" id="A0A3G6RPS2"/>
<name>A0A3G6RPS2_CHRLC</name>
<organism evidence="3 4">
    <name type="scientific">Chryseobacterium lactis</name>
    <dbReference type="NCBI Taxonomy" id="1241981"/>
    <lineage>
        <taxon>Bacteria</taxon>
        <taxon>Pseudomonadati</taxon>
        <taxon>Bacteroidota</taxon>
        <taxon>Flavobacteriia</taxon>
        <taxon>Flavobacteriales</taxon>
        <taxon>Weeksellaceae</taxon>
        <taxon>Chryseobacterium group</taxon>
        <taxon>Chryseobacterium</taxon>
    </lineage>
</organism>
<evidence type="ECO:0000313" key="5">
    <source>
        <dbReference type="Proteomes" id="UP000279972"/>
    </source>
</evidence>
<evidence type="ECO:0000313" key="2">
    <source>
        <dbReference type="EMBL" id="AZA80841.1"/>
    </source>
</evidence>
<feature type="chain" id="PRO_5044593955" description="RHS repeat protein" evidence="1">
    <location>
        <begin position="20"/>
        <end position="921"/>
    </location>
</feature>
<dbReference type="Proteomes" id="UP000236262">
    <property type="component" value="Unassembled WGS sequence"/>
</dbReference>
<reference evidence="3 4" key="1">
    <citation type="submission" date="2018-01" db="EMBL/GenBank/DDBJ databases">
        <title>Draft genome sequences of Chryseobacterium lactis NCTC11390, Chryseobacterium oncorhynchi 701B-08, and Chryseobacterium viscerum 687B-08.</title>
        <authorList>
            <person name="Jeong J.-J."/>
            <person name="Lee Y.J."/>
            <person name="Park B."/>
            <person name="Choi I.-G."/>
            <person name="Kim K.D."/>
        </authorList>
    </citation>
    <scope>NUCLEOTIDE SEQUENCE [LARGE SCALE GENOMIC DNA]</scope>
    <source>
        <strain evidence="3 4">NCTC11390</strain>
    </source>
</reference>
<evidence type="ECO:0008006" key="6">
    <source>
        <dbReference type="Google" id="ProtNLM"/>
    </source>
</evidence>
<dbReference type="EMBL" id="CP033924">
    <property type="protein sequence ID" value="AZA80841.1"/>
    <property type="molecule type" value="Genomic_DNA"/>
</dbReference>
<dbReference type="RefSeq" id="WP_103291873.1">
    <property type="nucleotide sequence ID" value="NZ_CP033924.1"/>
</dbReference>
<protein>
    <recommendedName>
        <fullName evidence="6">RHS repeat protein</fullName>
    </recommendedName>
</protein>
<keyword evidence="1" id="KW-0732">Signal</keyword>
<proteinExistence type="predicted"/>
<dbReference type="EMBL" id="PPEH01000004">
    <property type="protein sequence ID" value="PNW13437.1"/>
    <property type="molecule type" value="Genomic_DNA"/>
</dbReference>
<evidence type="ECO:0000256" key="1">
    <source>
        <dbReference type="SAM" id="SignalP"/>
    </source>
</evidence>
<keyword evidence="5" id="KW-1185">Reference proteome</keyword>
<feature type="signal peptide" evidence="1">
    <location>
        <begin position="1"/>
        <end position="19"/>
    </location>
</feature>
<sequence>MKKIFLLLISFLISNTFYSQNSAFNAGVTQPVPTASSLATYNNNPVSIQTGIPNISYPLFNIPTNNKLVNISLGLNYHAGNTFLDQWTSNVGKGWSMLGQGVISREVIGDFDESFNSSIFSPQYKKNAYNDIYNFSIPGESGKFKIKKDSITNTFEIVKLSDYTSIIKINRPLNISGLLVDSYTITNSLGITYEFKTYDISPMRVLAGINPNTGNIYADLTYRSAYYLTSIIDENNKEIVKYNYLNNITYVIGHPTTVESENHRLSSIEIKDKGTITINYSEKAGIDNKNDKFGIDNIVLKNSDNLFIKKYTFEYSYPVYRNLNSFSQVNSTGEIIEKYKFDYKDLFSGIENDIINSNVLHRVHLPSGGAIEYNFDLPPYYYTIVNTKPGLGDLYDDVSFTNSEGKKFFLTINEPKEITIDASDVGVLNGRSWGINIYKKEGNSFQIAHVLGVLIGATDPDTEYNLIQVRNFQPGEYYIELFYAGIVHLQKPIVIHAFTMDGPPIKEEVKVELKGGVPRIKNIKYFDLAAANITTSSVASRIEEYDYNFFNDPTKSSQYFVDGGSVNDGMTAAAPSMLYKNVKVSQGNNTGYTKYYFRTPEEDTPAIGNFWPNYNLTRGGLPEKTEVYNASNQKVSEDIYDYTIQDFDGPEYYLSGGAFKVKTVWTKEDKVTSRNYFDSGVAETKKEVIKNANNYAPNLERVTSFDGSIQETTYQYALDKNNQKLITANMIGIPLETTSLVKKNASDAGKLIAKSETKYDNAANKLPSSALSYDSQNILASEVIFNQYDEKGNLEQYTTKDGLTVSIVWGYHKTQPIAKIEGAAYGQVAPYIADIVVKSDGDVNEATEKSFQEALDTFRNNSNLVSYQITTFVYDPLVGMKSMTPPSGIRELYKYDNANRLDQVVDENGKVLKKYKYNYKQ</sequence>
<evidence type="ECO:0000313" key="3">
    <source>
        <dbReference type="EMBL" id="PNW13437.1"/>
    </source>
</evidence>